<sequence length="189" mass="21347">MLAAVLLLTAAPGRADPPDPVGQEPPPPRLPMITPVASDWQPKFPYPYDASRRHVTDADITAEREMCQWYDAQYGELLRQIDRFNIKLISRNGNWSVEDIPAHAAAVLTNIDTAVAFLSPRAGALTQQRTFAGDSYFPIYQGESFYRLWQHLSNVGNGLRARQPAWFTGPSMQRVKYWGSRINRSDVCR</sequence>
<proteinExistence type="predicted"/>
<comment type="caution">
    <text evidence="1">The sequence shown here is derived from an EMBL/GenBank/DDBJ whole genome shotgun (WGS) entry which is preliminary data.</text>
</comment>
<keyword evidence="2" id="KW-1185">Reference proteome</keyword>
<dbReference type="Proteomes" id="UP000193484">
    <property type="component" value="Unassembled WGS sequence"/>
</dbReference>
<dbReference type="AlphaFoldDB" id="A0A1X1QW89"/>
<name>A0A1X1QW89_MYCFA</name>
<evidence type="ECO:0000313" key="1">
    <source>
        <dbReference type="EMBL" id="ORU95640.1"/>
    </source>
</evidence>
<accession>A0A1X1QW89</accession>
<reference evidence="1 2" key="1">
    <citation type="submission" date="2016-01" db="EMBL/GenBank/DDBJ databases">
        <title>The new phylogeny of the genus Mycobacterium.</title>
        <authorList>
            <person name="Tarcisio F."/>
            <person name="Conor M."/>
            <person name="Antonella G."/>
            <person name="Elisabetta G."/>
            <person name="Giulia F.S."/>
            <person name="Sara T."/>
            <person name="Anna F."/>
            <person name="Clotilde B."/>
            <person name="Roberto B."/>
            <person name="Veronica D.S."/>
            <person name="Fabio R."/>
            <person name="Monica P."/>
            <person name="Olivier J."/>
            <person name="Enrico T."/>
            <person name="Nicola S."/>
        </authorList>
    </citation>
    <scope>NUCLEOTIDE SEQUENCE [LARGE SCALE GENOMIC DNA]</scope>
    <source>
        <strain evidence="1 2">DSM 44179</strain>
    </source>
</reference>
<dbReference type="STRING" id="1793.AWC04_19900"/>
<gene>
    <name evidence="1" type="ORF">AWC04_19900</name>
</gene>
<evidence type="ECO:0000313" key="2">
    <source>
        <dbReference type="Proteomes" id="UP000193484"/>
    </source>
</evidence>
<protein>
    <submittedName>
        <fullName evidence="1">Uncharacterized protein</fullName>
    </submittedName>
</protein>
<dbReference type="EMBL" id="LQOJ01000081">
    <property type="protein sequence ID" value="ORU95640.1"/>
    <property type="molecule type" value="Genomic_DNA"/>
</dbReference>
<organism evidence="1 2">
    <name type="scientific">Mycolicibacterium fallax</name>
    <name type="common">Mycobacterium fallax</name>
    <dbReference type="NCBI Taxonomy" id="1793"/>
    <lineage>
        <taxon>Bacteria</taxon>
        <taxon>Bacillati</taxon>
        <taxon>Actinomycetota</taxon>
        <taxon>Actinomycetes</taxon>
        <taxon>Mycobacteriales</taxon>
        <taxon>Mycobacteriaceae</taxon>
        <taxon>Mycolicibacterium</taxon>
    </lineage>
</organism>